<protein>
    <recommendedName>
        <fullName evidence="2">Transposase MuDR plant domain-containing protein</fullName>
    </recommendedName>
</protein>
<feature type="region of interest" description="Disordered" evidence="1">
    <location>
        <begin position="193"/>
        <end position="225"/>
    </location>
</feature>
<accession>A0ABC9H6L7</accession>
<dbReference type="EMBL" id="CAXIPR030002206">
    <property type="protein sequence ID" value="CAM0149468.1"/>
    <property type="molecule type" value="Genomic_DNA"/>
</dbReference>
<dbReference type="Proteomes" id="UP001497457">
    <property type="component" value="Unassembled WGS sequence"/>
</dbReference>
<dbReference type="Pfam" id="PF03108">
    <property type="entry name" value="DBD_Tnp_Mut"/>
    <property type="match status" value="1"/>
</dbReference>
<comment type="caution">
    <text evidence="3">The sequence shown here is derived from an EMBL/GenBank/DDBJ whole genome shotgun (WGS) entry which is preliminary data.</text>
</comment>
<feature type="compositionally biased region" description="Basic and acidic residues" evidence="1">
    <location>
        <begin position="199"/>
        <end position="217"/>
    </location>
</feature>
<dbReference type="InterPro" id="IPR004332">
    <property type="entry name" value="Transposase_MuDR"/>
</dbReference>
<reference evidence="3 4" key="1">
    <citation type="submission" date="2024-10" db="EMBL/GenBank/DDBJ databases">
        <authorList>
            <person name="Ryan C."/>
        </authorList>
    </citation>
    <scope>NUCLEOTIDE SEQUENCE [LARGE SCALE GENOMIC DNA]</scope>
</reference>
<evidence type="ECO:0000256" key="1">
    <source>
        <dbReference type="SAM" id="MobiDB-lite"/>
    </source>
</evidence>
<name>A0ABC9H6L7_9POAL</name>
<evidence type="ECO:0000313" key="4">
    <source>
        <dbReference type="Proteomes" id="UP001497457"/>
    </source>
</evidence>
<dbReference type="AlphaFoldDB" id="A0ABC9H6L7"/>
<evidence type="ECO:0000259" key="2">
    <source>
        <dbReference type="Pfam" id="PF03108"/>
    </source>
</evidence>
<proteinExistence type="predicted"/>
<gene>
    <name evidence="3" type="ORF">URODEC1_LOCUS122648</name>
</gene>
<organism evidence="3 4">
    <name type="scientific">Urochloa decumbens</name>
    <dbReference type="NCBI Taxonomy" id="240449"/>
    <lineage>
        <taxon>Eukaryota</taxon>
        <taxon>Viridiplantae</taxon>
        <taxon>Streptophyta</taxon>
        <taxon>Embryophyta</taxon>
        <taxon>Tracheophyta</taxon>
        <taxon>Spermatophyta</taxon>
        <taxon>Magnoliopsida</taxon>
        <taxon>Liliopsida</taxon>
        <taxon>Poales</taxon>
        <taxon>Poaceae</taxon>
        <taxon>PACMAD clade</taxon>
        <taxon>Panicoideae</taxon>
        <taxon>Panicodae</taxon>
        <taxon>Paniceae</taxon>
        <taxon>Melinidinae</taxon>
        <taxon>Urochloa</taxon>
    </lineage>
</organism>
<sequence>MHQSEIPDGIDKTNACRVVIDVSSFSTIEDGRSVYKKGRTLEWWVDSEEYSIIDMEKDVAKYFGWASNQEPNFWYVSPHSCQTVRLATDQELLNLLRASELVKFIMTIDRCVHVDDSQVIDEGNEPGPMVPYQVVVAEFEDQEWADDPDLGVTAAGPERVEEEEKEHYMEVGVDPDADDPIGADEEWRYFKKQQKVHRRENGENETGQKEKKQKVYEGADPDVVPSDEATQLRDAAYVAHTTYDRENPEIKAGSTFVDKDAFKLIIKQYAIKREFQTFVEHSDKSRYRAKCADSQCDWKIYAKKLLGCPTFMVFSDCLPFAVYIFFQIAYQVD</sequence>
<evidence type="ECO:0000313" key="3">
    <source>
        <dbReference type="EMBL" id="CAM0149468.1"/>
    </source>
</evidence>
<keyword evidence="4" id="KW-1185">Reference proteome</keyword>
<feature type="domain" description="Transposase MuDR plant" evidence="2">
    <location>
        <begin position="251"/>
        <end position="313"/>
    </location>
</feature>